<reference evidence="2 3" key="1">
    <citation type="journal article" date="2014" name="Genome Biol.">
        <title>Transcriptome and methylome profiling reveals relics of genome dominance in the mesopolyploid Brassica oleracea.</title>
        <authorList>
            <person name="Parkin I.A."/>
            <person name="Koh C."/>
            <person name="Tang H."/>
            <person name="Robinson S.J."/>
            <person name="Kagale S."/>
            <person name="Clarke W.E."/>
            <person name="Town C.D."/>
            <person name="Nixon J."/>
            <person name="Krishnakumar V."/>
            <person name="Bidwell S.L."/>
            <person name="Denoeud F."/>
            <person name="Belcram H."/>
            <person name="Links M.G."/>
            <person name="Just J."/>
            <person name="Clarke C."/>
            <person name="Bender T."/>
            <person name="Huebert T."/>
            <person name="Mason A.S."/>
            <person name="Pires J.C."/>
            <person name="Barker G."/>
            <person name="Moore J."/>
            <person name="Walley P.G."/>
            <person name="Manoli S."/>
            <person name="Batley J."/>
            <person name="Edwards D."/>
            <person name="Nelson M.N."/>
            <person name="Wang X."/>
            <person name="Paterson A.H."/>
            <person name="King G."/>
            <person name="Bancroft I."/>
            <person name="Chalhoub B."/>
            <person name="Sharpe A.G."/>
        </authorList>
    </citation>
    <scope>NUCLEOTIDE SEQUENCE</scope>
    <source>
        <strain evidence="2 3">cv. TO1000</strain>
    </source>
</reference>
<dbReference type="HOGENOM" id="CLU_012390_0_5_1"/>
<protein>
    <recommendedName>
        <fullName evidence="4">No apical meristem-associated C-terminal domain-containing protein</fullName>
    </recommendedName>
</protein>
<reference evidence="2" key="2">
    <citation type="submission" date="2015-03" db="UniProtKB">
        <authorList>
            <consortium name="EnsemblPlants"/>
        </authorList>
    </citation>
    <scope>IDENTIFICATION</scope>
</reference>
<dbReference type="Proteomes" id="UP000032141">
    <property type="component" value="Chromosome C4"/>
</dbReference>
<dbReference type="Gramene" id="Bo4g027210.1">
    <property type="protein sequence ID" value="Bo4g027210.1"/>
    <property type="gene ID" value="Bo4g027210"/>
</dbReference>
<name>A0A0D3BQU3_BRAOL</name>
<evidence type="ECO:0000313" key="2">
    <source>
        <dbReference type="EnsemblPlants" id="Bo4g027210.1"/>
    </source>
</evidence>
<dbReference type="EnsemblPlants" id="Bo4g027210.1">
    <property type="protein sequence ID" value="Bo4g027210.1"/>
    <property type="gene ID" value="Bo4g027210"/>
</dbReference>
<organism evidence="2 3">
    <name type="scientific">Brassica oleracea var. oleracea</name>
    <dbReference type="NCBI Taxonomy" id="109376"/>
    <lineage>
        <taxon>Eukaryota</taxon>
        <taxon>Viridiplantae</taxon>
        <taxon>Streptophyta</taxon>
        <taxon>Embryophyta</taxon>
        <taxon>Tracheophyta</taxon>
        <taxon>Spermatophyta</taxon>
        <taxon>Magnoliopsida</taxon>
        <taxon>eudicotyledons</taxon>
        <taxon>Gunneridae</taxon>
        <taxon>Pentapetalae</taxon>
        <taxon>rosids</taxon>
        <taxon>malvids</taxon>
        <taxon>Brassicales</taxon>
        <taxon>Brassicaceae</taxon>
        <taxon>Brassiceae</taxon>
        <taxon>Brassica</taxon>
    </lineage>
</organism>
<dbReference type="OMA" id="TTWTIKQ"/>
<proteinExistence type="predicted"/>
<keyword evidence="3" id="KW-1185">Reference proteome</keyword>
<dbReference type="AlphaFoldDB" id="A0A0D3BQU3"/>
<sequence length="126" mass="14119">MARDVKWVRYGLRDIASKGSSKRRKFEDGSHSACSEENEPDSGVSDEGSTRPMGVKAAKARGKKPMGDAKDMSQFQTTWTIKQQDLAPKENISKMRLLDTLIAKQDPLADYEEALKKKLINELMSN</sequence>
<evidence type="ECO:0000256" key="1">
    <source>
        <dbReference type="SAM" id="MobiDB-lite"/>
    </source>
</evidence>
<feature type="region of interest" description="Disordered" evidence="1">
    <location>
        <begin position="19"/>
        <end position="73"/>
    </location>
</feature>
<accession>A0A0D3BQU3</accession>
<evidence type="ECO:0000313" key="3">
    <source>
        <dbReference type="Proteomes" id="UP000032141"/>
    </source>
</evidence>
<evidence type="ECO:0008006" key="4">
    <source>
        <dbReference type="Google" id="ProtNLM"/>
    </source>
</evidence>